<accession>A0A0K2UJI0</accession>
<name>A0A0K2UJI0_LEPSM</name>
<feature type="non-terminal residue" evidence="1">
    <location>
        <position position="1"/>
    </location>
</feature>
<dbReference type="AlphaFoldDB" id="A0A0K2UJI0"/>
<sequence length="55" mass="6532">CTSYIITFSHSPPPPFFIDAFVFVLYRIPLDNYDTIKYTVQICSHYYLSLFVNFL</sequence>
<reference evidence="1" key="1">
    <citation type="submission" date="2014-05" db="EMBL/GenBank/DDBJ databases">
        <authorList>
            <person name="Chronopoulou M."/>
        </authorList>
    </citation>
    <scope>NUCLEOTIDE SEQUENCE</scope>
    <source>
        <tissue evidence="1">Whole organism</tissue>
    </source>
</reference>
<evidence type="ECO:0000313" key="1">
    <source>
        <dbReference type="EMBL" id="CDW37836.1"/>
    </source>
</evidence>
<proteinExistence type="predicted"/>
<dbReference type="EMBL" id="HACA01020475">
    <property type="protein sequence ID" value="CDW37836.1"/>
    <property type="molecule type" value="Transcribed_RNA"/>
</dbReference>
<protein>
    <submittedName>
        <fullName evidence="1">Uncharacterized protein</fullName>
    </submittedName>
</protein>
<organism evidence="1">
    <name type="scientific">Lepeophtheirus salmonis</name>
    <name type="common">Salmon louse</name>
    <name type="synonym">Caligus salmonis</name>
    <dbReference type="NCBI Taxonomy" id="72036"/>
    <lineage>
        <taxon>Eukaryota</taxon>
        <taxon>Metazoa</taxon>
        <taxon>Ecdysozoa</taxon>
        <taxon>Arthropoda</taxon>
        <taxon>Crustacea</taxon>
        <taxon>Multicrustacea</taxon>
        <taxon>Hexanauplia</taxon>
        <taxon>Copepoda</taxon>
        <taxon>Siphonostomatoida</taxon>
        <taxon>Caligidae</taxon>
        <taxon>Lepeophtheirus</taxon>
    </lineage>
</organism>